<evidence type="ECO:0000256" key="1">
    <source>
        <dbReference type="ARBA" id="ARBA00001970"/>
    </source>
</evidence>
<dbReference type="AlphaFoldDB" id="A0AAN7D3B6"/>
<evidence type="ECO:0000259" key="9">
    <source>
        <dbReference type="PROSITE" id="PS51405"/>
    </source>
</evidence>
<feature type="domain" description="Heme haloperoxidase family profile" evidence="9">
    <location>
        <begin position="63"/>
        <end position="285"/>
    </location>
</feature>
<keyword evidence="2" id="KW-0575">Peroxidase</keyword>
<comment type="cofactor">
    <cofactor evidence="1">
        <name>heme b</name>
        <dbReference type="ChEBI" id="CHEBI:60344"/>
    </cofactor>
</comment>
<dbReference type="InterPro" id="IPR000028">
    <property type="entry name" value="Chloroperoxidase"/>
</dbReference>
<evidence type="ECO:0000313" key="10">
    <source>
        <dbReference type="EMBL" id="KAK4509412.1"/>
    </source>
</evidence>
<keyword evidence="5" id="KW-0560">Oxidoreductase</keyword>
<evidence type="ECO:0000256" key="6">
    <source>
        <dbReference type="ARBA" id="ARBA00023004"/>
    </source>
</evidence>
<accession>A0AAN7D3B6</accession>
<dbReference type="RefSeq" id="XP_064676078.1">
    <property type="nucleotide sequence ID" value="XM_064827021.1"/>
</dbReference>
<keyword evidence="11" id="KW-1185">Reference proteome</keyword>
<dbReference type="GeneID" id="89951449"/>
<keyword evidence="8" id="KW-0472">Membrane</keyword>
<dbReference type="Pfam" id="PF01328">
    <property type="entry name" value="Peroxidase_2"/>
    <property type="match status" value="1"/>
</dbReference>
<evidence type="ECO:0000256" key="8">
    <source>
        <dbReference type="SAM" id="Phobius"/>
    </source>
</evidence>
<proteinExistence type="inferred from homology"/>
<dbReference type="InterPro" id="IPR036851">
    <property type="entry name" value="Chloroperoxidase-like_sf"/>
</dbReference>
<reference evidence="10 11" key="1">
    <citation type="submission" date="2022-11" db="EMBL/GenBank/DDBJ databases">
        <title>Mucor velutinosus strain NIH1002 WGS.</title>
        <authorList>
            <person name="Subramanian P."/>
            <person name="Mullikin J.C."/>
            <person name="Segre J.A."/>
            <person name="Zelazny A.M."/>
        </authorList>
    </citation>
    <scope>NUCLEOTIDE SEQUENCE [LARGE SCALE GENOMIC DNA]</scope>
    <source>
        <strain evidence="10 11">NIH1002</strain>
    </source>
</reference>
<dbReference type="PANTHER" id="PTHR33577">
    <property type="entry name" value="STERIGMATOCYSTIN BIOSYNTHESIS PEROXIDASE STCC-RELATED"/>
    <property type="match status" value="1"/>
</dbReference>
<name>A0AAN7D3B6_9FUNG</name>
<evidence type="ECO:0000256" key="5">
    <source>
        <dbReference type="ARBA" id="ARBA00023002"/>
    </source>
</evidence>
<evidence type="ECO:0000256" key="7">
    <source>
        <dbReference type="ARBA" id="ARBA00025795"/>
    </source>
</evidence>
<dbReference type="Proteomes" id="UP001304243">
    <property type="component" value="Unassembled WGS sequence"/>
</dbReference>
<comment type="similarity">
    <text evidence="7">Belongs to the chloroperoxidase family.</text>
</comment>
<keyword evidence="8" id="KW-1133">Transmembrane helix</keyword>
<evidence type="ECO:0000313" key="11">
    <source>
        <dbReference type="Proteomes" id="UP001304243"/>
    </source>
</evidence>
<dbReference type="PANTHER" id="PTHR33577:SF18">
    <property type="entry name" value="HEME HALOPEROXIDASE FAMILY PROFILE DOMAIN-CONTAINING PROTEIN"/>
    <property type="match status" value="1"/>
</dbReference>
<dbReference type="GO" id="GO:0046872">
    <property type="term" value="F:metal ion binding"/>
    <property type="evidence" value="ECO:0007669"/>
    <property type="project" value="UniProtKB-KW"/>
</dbReference>
<evidence type="ECO:0000256" key="4">
    <source>
        <dbReference type="ARBA" id="ARBA00022723"/>
    </source>
</evidence>
<feature type="transmembrane region" description="Helical" evidence="8">
    <location>
        <begin position="20"/>
        <end position="42"/>
    </location>
</feature>
<comment type="caution">
    <text evidence="10">The sequence shown here is derived from an EMBL/GenBank/DDBJ whole genome shotgun (WGS) entry which is preliminary data.</text>
</comment>
<evidence type="ECO:0000256" key="2">
    <source>
        <dbReference type="ARBA" id="ARBA00022559"/>
    </source>
</evidence>
<dbReference type="GO" id="GO:0004601">
    <property type="term" value="F:peroxidase activity"/>
    <property type="evidence" value="ECO:0007669"/>
    <property type="project" value="UniProtKB-KW"/>
</dbReference>
<dbReference type="PROSITE" id="PS51405">
    <property type="entry name" value="HEME_HALOPEROXIDASE"/>
    <property type="match status" value="1"/>
</dbReference>
<dbReference type="Gene3D" id="1.10.489.10">
    <property type="entry name" value="Chloroperoxidase-like"/>
    <property type="match status" value="1"/>
</dbReference>
<keyword evidence="8" id="KW-0812">Transmembrane</keyword>
<dbReference type="EMBL" id="JASEJX010000039">
    <property type="protein sequence ID" value="KAK4509412.1"/>
    <property type="molecule type" value="Genomic_DNA"/>
</dbReference>
<keyword evidence="6" id="KW-0408">Iron</keyword>
<protein>
    <submittedName>
        <fullName evidence="10">t-SNARE coiled-coil homology domain-containing protein</fullName>
    </submittedName>
</protein>
<organism evidence="10 11">
    <name type="scientific">Mucor velutinosus</name>
    <dbReference type="NCBI Taxonomy" id="708070"/>
    <lineage>
        <taxon>Eukaryota</taxon>
        <taxon>Fungi</taxon>
        <taxon>Fungi incertae sedis</taxon>
        <taxon>Mucoromycota</taxon>
        <taxon>Mucoromycotina</taxon>
        <taxon>Mucoromycetes</taxon>
        <taxon>Mucorales</taxon>
        <taxon>Mucorineae</taxon>
        <taxon>Mucoraceae</taxon>
        <taxon>Mucor</taxon>
    </lineage>
</organism>
<gene>
    <name evidence="10" type="ORF">ATC70_007763</name>
</gene>
<keyword evidence="3" id="KW-0349">Heme</keyword>
<evidence type="ECO:0000256" key="3">
    <source>
        <dbReference type="ARBA" id="ARBA00022617"/>
    </source>
</evidence>
<keyword evidence="4" id="KW-0479">Metal-binding</keyword>
<dbReference type="SUPFAM" id="SSF47571">
    <property type="entry name" value="Cloroperoxidase"/>
    <property type="match status" value="1"/>
</dbReference>
<sequence length="308" mass="35201">MSKKNKTLLPKAPPQKKFKSTASTIISVVLGLIAAYLVSAIIRIEINGRRGLKSTAEWKELIKEHPYQRRDTDLRSPCPMLNTLANHGFIARDGRNIKSEELFDALMLMGAPPTVTVLILNFVYFQLQEANPQDSLFAQFKPLETLDLDRLTVFGVLEHDVSLTRPDSTLLGHLDTSHVVPEYVERMIRLAETKNQGELKGTFTRENENDARKLRWMESIRDNRHMHLNFFSQFASSTECSLLLDIIGRDGSISLPHLKSFLLNESFPEDWHPRETTYTMKELATKPMICWHGLRKSQVSLDLINELA</sequence>
<feature type="transmembrane region" description="Helical" evidence="8">
    <location>
        <begin position="102"/>
        <end position="125"/>
    </location>
</feature>